<dbReference type="PANTHER" id="PTHR38742:SF1">
    <property type="entry name" value="SECRETED PROTEIN C"/>
    <property type="match status" value="1"/>
</dbReference>
<evidence type="ECO:0000313" key="3">
    <source>
        <dbReference type="Proteomes" id="UP001431209"/>
    </source>
</evidence>
<protein>
    <submittedName>
        <fullName evidence="2">Uncharacterized protein</fullName>
    </submittedName>
</protein>
<accession>A0AAW2Z0R5</accession>
<name>A0AAW2Z0R5_9EUKA</name>
<keyword evidence="3" id="KW-1185">Reference proteome</keyword>
<keyword evidence="1" id="KW-0732">Signal</keyword>
<sequence length="199" mass="21555">MKVALFVVVLTILSYIVSAEVPLSKVVARQQLADNSVPKDVLQFVTGFALAIDSKVGNLPVCLKTVNITMTQFHTAVDKLTAGLKAMNVPMLLDSFSYFAVGLAEVQQALAACGEKKLIEDIRDITYDLQSGSGHVVKVIVKELVNIFVHKGEVVSDFQKFASSWNAKQWTAAGVHAGKITVMLIEGVHEQQPTTTKAL</sequence>
<comment type="caution">
    <text evidence="2">The sequence shown here is derived from an EMBL/GenBank/DDBJ whole genome shotgun (WGS) entry which is preliminary data.</text>
</comment>
<dbReference type="AlphaFoldDB" id="A0AAW2Z0R5"/>
<feature type="signal peptide" evidence="1">
    <location>
        <begin position="1"/>
        <end position="19"/>
    </location>
</feature>
<dbReference type="PANTHER" id="PTHR38742">
    <property type="entry name" value="PROTEIN GP17"/>
    <property type="match status" value="1"/>
</dbReference>
<feature type="chain" id="PRO_5043665987" evidence="1">
    <location>
        <begin position="20"/>
        <end position="199"/>
    </location>
</feature>
<evidence type="ECO:0000313" key="2">
    <source>
        <dbReference type="EMBL" id="KAL0482197.1"/>
    </source>
</evidence>
<reference evidence="2 3" key="1">
    <citation type="submission" date="2024-03" db="EMBL/GenBank/DDBJ databases">
        <title>The Acrasis kona genome and developmental transcriptomes reveal deep origins of eukaryotic multicellular pathways.</title>
        <authorList>
            <person name="Sheikh S."/>
            <person name="Fu C.-J."/>
            <person name="Brown M.W."/>
            <person name="Baldauf S.L."/>
        </authorList>
    </citation>
    <scope>NUCLEOTIDE SEQUENCE [LARGE SCALE GENOMIC DNA]</scope>
    <source>
        <strain evidence="2 3">ATCC MYA-3509</strain>
    </source>
</reference>
<evidence type="ECO:0000256" key="1">
    <source>
        <dbReference type="SAM" id="SignalP"/>
    </source>
</evidence>
<gene>
    <name evidence="2" type="ORF">AKO1_013314</name>
</gene>
<dbReference type="EMBL" id="JAOPGA020000826">
    <property type="protein sequence ID" value="KAL0482197.1"/>
    <property type="molecule type" value="Genomic_DNA"/>
</dbReference>
<proteinExistence type="predicted"/>
<dbReference type="Proteomes" id="UP001431209">
    <property type="component" value="Unassembled WGS sequence"/>
</dbReference>
<organism evidence="2 3">
    <name type="scientific">Acrasis kona</name>
    <dbReference type="NCBI Taxonomy" id="1008807"/>
    <lineage>
        <taxon>Eukaryota</taxon>
        <taxon>Discoba</taxon>
        <taxon>Heterolobosea</taxon>
        <taxon>Tetramitia</taxon>
        <taxon>Eutetramitia</taxon>
        <taxon>Acrasidae</taxon>
        <taxon>Acrasis</taxon>
    </lineage>
</organism>